<sequence length="162" mass="18162">MHSAIQTSKMHTGIPSCPPQANWQFKTSESIPDDHSAPLDKRAHHTLIFIPSKALKRAIPTKESIPPNPIHDIHPSQPAKDQTVPKCHSIPRKPSNPGMEKEQHFSSSHPQKIPQPSNRQIIVSYNQPNFRSAADNKLPRIYNSSRIISNNRSIIISSIHIS</sequence>
<dbReference type="AlphaFoldDB" id="A0AAD3T3R1"/>
<feature type="region of interest" description="Disordered" evidence="1">
    <location>
        <begin position="62"/>
        <end position="115"/>
    </location>
</feature>
<comment type="caution">
    <text evidence="2">The sequence shown here is derived from an EMBL/GenBank/DDBJ whole genome shotgun (WGS) entry which is preliminary data.</text>
</comment>
<keyword evidence="3" id="KW-1185">Reference proteome</keyword>
<evidence type="ECO:0000313" key="2">
    <source>
        <dbReference type="EMBL" id="GMH22850.1"/>
    </source>
</evidence>
<dbReference type="Proteomes" id="UP001279734">
    <property type="component" value="Unassembled WGS sequence"/>
</dbReference>
<evidence type="ECO:0000256" key="1">
    <source>
        <dbReference type="SAM" id="MobiDB-lite"/>
    </source>
</evidence>
<feature type="compositionally biased region" description="Polar residues" evidence="1">
    <location>
        <begin position="105"/>
        <end position="115"/>
    </location>
</feature>
<gene>
    <name evidence="2" type="ORF">Nepgr_024693</name>
</gene>
<name>A0AAD3T3R1_NEPGR</name>
<proteinExistence type="predicted"/>
<dbReference type="EMBL" id="BSYO01000025">
    <property type="protein sequence ID" value="GMH22850.1"/>
    <property type="molecule type" value="Genomic_DNA"/>
</dbReference>
<protein>
    <submittedName>
        <fullName evidence="2">Uncharacterized protein</fullName>
    </submittedName>
</protein>
<evidence type="ECO:0000313" key="3">
    <source>
        <dbReference type="Proteomes" id="UP001279734"/>
    </source>
</evidence>
<organism evidence="2 3">
    <name type="scientific">Nepenthes gracilis</name>
    <name type="common">Slender pitcher plant</name>
    <dbReference type="NCBI Taxonomy" id="150966"/>
    <lineage>
        <taxon>Eukaryota</taxon>
        <taxon>Viridiplantae</taxon>
        <taxon>Streptophyta</taxon>
        <taxon>Embryophyta</taxon>
        <taxon>Tracheophyta</taxon>
        <taxon>Spermatophyta</taxon>
        <taxon>Magnoliopsida</taxon>
        <taxon>eudicotyledons</taxon>
        <taxon>Gunneridae</taxon>
        <taxon>Pentapetalae</taxon>
        <taxon>Caryophyllales</taxon>
        <taxon>Nepenthaceae</taxon>
        <taxon>Nepenthes</taxon>
    </lineage>
</organism>
<accession>A0AAD3T3R1</accession>
<reference evidence="2" key="1">
    <citation type="submission" date="2023-05" db="EMBL/GenBank/DDBJ databases">
        <title>Nepenthes gracilis genome sequencing.</title>
        <authorList>
            <person name="Fukushima K."/>
        </authorList>
    </citation>
    <scope>NUCLEOTIDE SEQUENCE</scope>
    <source>
        <strain evidence="2">SING2019-196</strain>
    </source>
</reference>